<dbReference type="EMBL" id="JADJMH010000002">
    <property type="protein sequence ID" value="MBK7674251.1"/>
    <property type="molecule type" value="Genomic_DNA"/>
</dbReference>
<protein>
    <submittedName>
        <fullName evidence="1">Uncharacterized protein</fullName>
    </submittedName>
</protein>
<evidence type="ECO:0000313" key="2">
    <source>
        <dbReference type="Proteomes" id="UP000697998"/>
    </source>
</evidence>
<accession>A0A935PYH8</accession>
<organism evidence="1 2">
    <name type="scientific">Candidatus Accumulibacter proximus</name>
    <dbReference type="NCBI Taxonomy" id="2954385"/>
    <lineage>
        <taxon>Bacteria</taxon>
        <taxon>Pseudomonadati</taxon>
        <taxon>Pseudomonadota</taxon>
        <taxon>Betaproteobacteria</taxon>
        <taxon>Candidatus Accumulibacter</taxon>
    </lineage>
</organism>
<name>A0A935PYH8_9PROT</name>
<gene>
    <name evidence="1" type="ORF">IPJ27_05495</name>
</gene>
<proteinExistence type="predicted"/>
<comment type="caution">
    <text evidence="1">The sequence shown here is derived from an EMBL/GenBank/DDBJ whole genome shotgun (WGS) entry which is preliminary data.</text>
</comment>
<dbReference type="Proteomes" id="UP000697998">
    <property type="component" value="Unassembled WGS sequence"/>
</dbReference>
<dbReference type="AlphaFoldDB" id="A0A935PYH8"/>
<evidence type="ECO:0000313" key="1">
    <source>
        <dbReference type="EMBL" id="MBK7674251.1"/>
    </source>
</evidence>
<sequence>MRGVDQYNVGDSVLWGKPAHRLYFSGSRRANRYLAFLQRIDRLAAPVYYIGVQADSGSAENDLLQGNLLAVLLGGGSGAQSKAEGSAK</sequence>
<reference evidence="1 2" key="1">
    <citation type="submission" date="2020-10" db="EMBL/GenBank/DDBJ databases">
        <title>Connecting structure to function with the recovery of over 1000 high-quality activated sludge metagenome-assembled genomes encoding full-length rRNA genes using long-read sequencing.</title>
        <authorList>
            <person name="Singleton C.M."/>
            <person name="Petriglieri F."/>
            <person name="Kristensen J.M."/>
            <person name="Kirkegaard R.H."/>
            <person name="Michaelsen T.Y."/>
            <person name="Andersen M.H."/>
            <person name="Karst S.M."/>
            <person name="Dueholm M.S."/>
            <person name="Nielsen P.H."/>
            <person name="Albertsen M."/>
        </authorList>
    </citation>
    <scope>NUCLEOTIDE SEQUENCE [LARGE SCALE GENOMIC DNA]</scope>
    <source>
        <strain evidence="1">EsbW_18-Q3-R4-48_BATAC.285</strain>
    </source>
</reference>